<gene>
    <name evidence="4" type="ORF">ALSL_2171</name>
</gene>
<dbReference type="PANTHER" id="PTHR42760:SF133">
    <property type="entry name" value="3-OXOACYL-[ACYL-CARRIER-PROTEIN] REDUCTASE"/>
    <property type="match status" value="1"/>
</dbReference>
<accession>A0A2Z6E6Z9</accession>
<dbReference type="Gene3D" id="3.40.50.720">
    <property type="entry name" value="NAD(P)-binding Rossmann-like Domain"/>
    <property type="match status" value="1"/>
</dbReference>
<reference evidence="5" key="2">
    <citation type="submission" date="2018-06" db="EMBL/GenBank/DDBJ databases">
        <title>Genome sequence of Rhodanobacteraceae bacterium strain Dysh456.</title>
        <authorList>
            <person name="Fukui M."/>
        </authorList>
    </citation>
    <scope>NUCLEOTIDE SEQUENCE [LARGE SCALE GENOMIC DNA]</scope>
    <source>
        <strain evidence="5">Dysh456</strain>
    </source>
</reference>
<name>A0A2Z6E6Z9_9GAMM</name>
<dbReference type="InterPro" id="IPR002347">
    <property type="entry name" value="SDR_fam"/>
</dbReference>
<dbReference type="AlphaFoldDB" id="A0A2Z6E6Z9"/>
<evidence type="ECO:0000313" key="5">
    <source>
        <dbReference type="Proteomes" id="UP000270530"/>
    </source>
</evidence>
<evidence type="ECO:0000256" key="2">
    <source>
        <dbReference type="ARBA" id="ARBA00023002"/>
    </source>
</evidence>
<dbReference type="PRINTS" id="PR00080">
    <property type="entry name" value="SDRFAMILY"/>
</dbReference>
<dbReference type="InterPro" id="IPR036291">
    <property type="entry name" value="NAD(P)-bd_dom_sf"/>
</dbReference>
<dbReference type="Proteomes" id="UP000270530">
    <property type="component" value="Chromosome"/>
</dbReference>
<dbReference type="GO" id="GO:0016616">
    <property type="term" value="F:oxidoreductase activity, acting on the CH-OH group of donors, NAD or NADP as acceptor"/>
    <property type="evidence" value="ECO:0007669"/>
    <property type="project" value="TreeGrafter"/>
</dbReference>
<sequence length="274" mass="28887">MNDMPKPPELSGQVAIVTGGGRGLGRAMALGLLAAGVRVIATAARELDELQRVAAEAAAIAGEDHWLALRADVTREEDAAAVVAAALARWGRLDILVNNAGRGMKYVSPRFLTEATRFWEVDPEVWRMVIDTNVNGPFLMARAAVPAMLAAGRGRIVNISMNRDTMRRRGFSPYGPSKAALESATAIWAQDLAGTGITVNALLPGGATRTGMIPPGLPAEIVAGLLDPAIVVPPLLWLLSDAAREVTGRRLVATRWRADDPAAALDEAGYGRGA</sequence>
<evidence type="ECO:0000256" key="3">
    <source>
        <dbReference type="RuleBase" id="RU000363"/>
    </source>
</evidence>
<evidence type="ECO:0000313" key="4">
    <source>
        <dbReference type="EMBL" id="BBD80797.1"/>
    </source>
</evidence>
<dbReference type="PANTHER" id="PTHR42760">
    <property type="entry name" value="SHORT-CHAIN DEHYDROGENASES/REDUCTASES FAMILY MEMBER"/>
    <property type="match status" value="1"/>
</dbReference>
<dbReference type="KEGG" id="rbd:ALSL_2171"/>
<dbReference type="CDD" id="cd05233">
    <property type="entry name" value="SDR_c"/>
    <property type="match status" value="1"/>
</dbReference>
<evidence type="ECO:0000256" key="1">
    <source>
        <dbReference type="ARBA" id="ARBA00006484"/>
    </source>
</evidence>
<reference evidence="5" key="1">
    <citation type="submission" date="2018-04" db="EMBL/GenBank/DDBJ databases">
        <authorList>
            <person name="Watanabe M."/>
            <person name="Kojima H."/>
        </authorList>
    </citation>
    <scope>NUCLEOTIDE SEQUENCE [LARGE SCALE GENOMIC DNA]</scope>
    <source>
        <strain evidence="5">Dysh456</strain>
    </source>
</reference>
<comment type="similarity">
    <text evidence="1 3">Belongs to the short-chain dehydrogenases/reductases (SDR) family.</text>
</comment>
<dbReference type="Pfam" id="PF00106">
    <property type="entry name" value="adh_short"/>
    <property type="match status" value="1"/>
</dbReference>
<keyword evidence="2" id="KW-0560">Oxidoreductase</keyword>
<proteinExistence type="inferred from homology"/>
<organism evidence="4 5">
    <name type="scientific">Aerosticca soli</name>
    <dbReference type="NCBI Taxonomy" id="2010829"/>
    <lineage>
        <taxon>Bacteria</taxon>
        <taxon>Pseudomonadati</taxon>
        <taxon>Pseudomonadota</taxon>
        <taxon>Gammaproteobacteria</taxon>
        <taxon>Lysobacterales</taxon>
        <taxon>Rhodanobacteraceae</taxon>
        <taxon>Aerosticca</taxon>
    </lineage>
</organism>
<keyword evidence="5" id="KW-1185">Reference proteome</keyword>
<protein>
    <submittedName>
        <fullName evidence="4">Dehydrogenases with different specificities</fullName>
    </submittedName>
</protein>
<dbReference type="PRINTS" id="PR00081">
    <property type="entry name" value="GDHRDH"/>
</dbReference>
<dbReference type="EMBL" id="AP018560">
    <property type="protein sequence ID" value="BBD80797.1"/>
    <property type="molecule type" value="Genomic_DNA"/>
</dbReference>
<dbReference type="SUPFAM" id="SSF51735">
    <property type="entry name" value="NAD(P)-binding Rossmann-fold domains"/>
    <property type="match status" value="1"/>
</dbReference>